<keyword evidence="3" id="KW-1185">Reference proteome</keyword>
<evidence type="ECO:0000313" key="3">
    <source>
        <dbReference type="Proteomes" id="UP000799444"/>
    </source>
</evidence>
<dbReference type="OrthoDB" id="3728558at2759"/>
<dbReference type="Proteomes" id="UP000799444">
    <property type="component" value="Unassembled WGS sequence"/>
</dbReference>
<evidence type="ECO:0000313" key="2">
    <source>
        <dbReference type="EMBL" id="KAF2737993.1"/>
    </source>
</evidence>
<accession>A0A9P4R710</accession>
<dbReference type="EMBL" id="ML996112">
    <property type="protein sequence ID" value="KAF2737993.1"/>
    <property type="molecule type" value="Genomic_DNA"/>
</dbReference>
<dbReference type="AlphaFoldDB" id="A0A9P4R710"/>
<gene>
    <name evidence="2" type="ORF">EJ04DRAFT_589756</name>
</gene>
<sequence length="418" mass="48457">MDWTSLAAELRNMILEALIHEGNVAYYPSVCREWQSTIERFNFHSFNPTPQDIPVFENMTTRNFGLIKYIWYSIELRNYDCTECDRLETDDQRETNQATVEDGLRTIFCALSEHPPGGNMTLDISIHSPSDSQHHFKYIRFEPANTLSSRNPPKPTPYHVSTHSPSVPLPSVLAIHKIFWDIEVGADSEERDFWPSVPTVPCITHLLLRRQTRRRWGGDNLIPLIARLPNLQDLCYEPWRKWTPLMQHETDCKLMQWSESPIPRNMKKMTIFEDFNETYISANRTGSIEALEAEPVRTTPMSVTAALAEASLGLQHLSLAFIIDAVRFWEVRQPYWVWERLLTLSLTSRDLVPHRGSKDANSMIIQQHNQSRTCQNFKLWSSRMKDKDMSQDRSIGCLSLEILATGAWTVYRNSVRQS</sequence>
<name>A0A9P4R710_9PLEO</name>
<comment type="caution">
    <text evidence="2">The sequence shown here is derived from an EMBL/GenBank/DDBJ whole genome shotgun (WGS) entry which is preliminary data.</text>
</comment>
<organism evidence="2 3">
    <name type="scientific">Polyplosphaeria fusca</name>
    <dbReference type="NCBI Taxonomy" id="682080"/>
    <lineage>
        <taxon>Eukaryota</taxon>
        <taxon>Fungi</taxon>
        <taxon>Dikarya</taxon>
        <taxon>Ascomycota</taxon>
        <taxon>Pezizomycotina</taxon>
        <taxon>Dothideomycetes</taxon>
        <taxon>Pleosporomycetidae</taxon>
        <taxon>Pleosporales</taxon>
        <taxon>Tetraplosphaeriaceae</taxon>
        <taxon>Polyplosphaeria</taxon>
    </lineage>
</organism>
<dbReference type="InterPro" id="IPR046676">
    <property type="entry name" value="DUF6546"/>
</dbReference>
<protein>
    <recommendedName>
        <fullName evidence="1">DUF6546 domain-containing protein</fullName>
    </recommendedName>
</protein>
<feature type="domain" description="DUF6546" evidence="1">
    <location>
        <begin position="262"/>
        <end position="365"/>
    </location>
</feature>
<proteinExistence type="predicted"/>
<evidence type="ECO:0000259" key="1">
    <source>
        <dbReference type="Pfam" id="PF20183"/>
    </source>
</evidence>
<reference evidence="2" key="1">
    <citation type="journal article" date="2020" name="Stud. Mycol.">
        <title>101 Dothideomycetes genomes: a test case for predicting lifestyles and emergence of pathogens.</title>
        <authorList>
            <person name="Haridas S."/>
            <person name="Albert R."/>
            <person name="Binder M."/>
            <person name="Bloem J."/>
            <person name="Labutti K."/>
            <person name="Salamov A."/>
            <person name="Andreopoulos B."/>
            <person name="Baker S."/>
            <person name="Barry K."/>
            <person name="Bills G."/>
            <person name="Bluhm B."/>
            <person name="Cannon C."/>
            <person name="Castanera R."/>
            <person name="Culley D."/>
            <person name="Daum C."/>
            <person name="Ezra D."/>
            <person name="Gonzalez J."/>
            <person name="Henrissat B."/>
            <person name="Kuo A."/>
            <person name="Liang C."/>
            <person name="Lipzen A."/>
            <person name="Lutzoni F."/>
            <person name="Magnuson J."/>
            <person name="Mondo S."/>
            <person name="Nolan M."/>
            <person name="Ohm R."/>
            <person name="Pangilinan J."/>
            <person name="Park H.-J."/>
            <person name="Ramirez L."/>
            <person name="Alfaro M."/>
            <person name="Sun H."/>
            <person name="Tritt A."/>
            <person name="Yoshinaga Y."/>
            <person name="Zwiers L.-H."/>
            <person name="Turgeon B."/>
            <person name="Goodwin S."/>
            <person name="Spatafora J."/>
            <person name="Crous P."/>
            <person name="Grigoriev I."/>
        </authorList>
    </citation>
    <scope>NUCLEOTIDE SEQUENCE</scope>
    <source>
        <strain evidence="2">CBS 125425</strain>
    </source>
</reference>
<dbReference type="Pfam" id="PF20183">
    <property type="entry name" value="DUF6546"/>
    <property type="match status" value="1"/>
</dbReference>